<gene>
    <name evidence="1" type="ORF">M501DRAFT_1040566</name>
</gene>
<name>A0A9P4VP94_9PEZI</name>
<reference evidence="1" key="1">
    <citation type="journal article" date="2020" name="Stud. Mycol.">
        <title>101 Dothideomycetes genomes: a test case for predicting lifestyles and emergence of pathogens.</title>
        <authorList>
            <person name="Haridas S."/>
            <person name="Albert R."/>
            <person name="Binder M."/>
            <person name="Bloem J."/>
            <person name="Labutti K."/>
            <person name="Salamov A."/>
            <person name="Andreopoulos B."/>
            <person name="Baker S."/>
            <person name="Barry K."/>
            <person name="Bills G."/>
            <person name="Bluhm B."/>
            <person name="Cannon C."/>
            <person name="Castanera R."/>
            <person name="Culley D."/>
            <person name="Daum C."/>
            <person name="Ezra D."/>
            <person name="Gonzalez J."/>
            <person name="Henrissat B."/>
            <person name="Kuo A."/>
            <person name="Liang C."/>
            <person name="Lipzen A."/>
            <person name="Lutzoni F."/>
            <person name="Magnuson J."/>
            <person name="Mondo S."/>
            <person name="Nolan M."/>
            <person name="Ohm R."/>
            <person name="Pangilinan J."/>
            <person name="Park H.-J."/>
            <person name="Ramirez L."/>
            <person name="Alfaro M."/>
            <person name="Sun H."/>
            <person name="Tritt A."/>
            <person name="Yoshinaga Y."/>
            <person name="Zwiers L.-H."/>
            <person name="Turgeon B."/>
            <person name="Goodwin S."/>
            <person name="Spatafora J."/>
            <person name="Crous P."/>
            <person name="Grigoriev I."/>
        </authorList>
    </citation>
    <scope>NUCLEOTIDE SEQUENCE</scope>
    <source>
        <strain evidence="1">CBS 101060</strain>
    </source>
</reference>
<dbReference type="EMBL" id="MU006103">
    <property type="protein sequence ID" value="KAF2836517.1"/>
    <property type="molecule type" value="Genomic_DNA"/>
</dbReference>
<evidence type="ECO:0000313" key="1">
    <source>
        <dbReference type="EMBL" id="KAF2836517.1"/>
    </source>
</evidence>
<comment type="caution">
    <text evidence="1">The sequence shown here is derived from an EMBL/GenBank/DDBJ whole genome shotgun (WGS) entry which is preliminary data.</text>
</comment>
<organism evidence="1 2">
    <name type="scientific">Patellaria atrata CBS 101060</name>
    <dbReference type="NCBI Taxonomy" id="1346257"/>
    <lineage>
        <taxon>Eukaryota</taxon>
        <taxon>Fungi</taxon>
        <taxon>Dikarya</taxon>
        <taxon>Ascomycota</taxon>
        <taxon>Pezizomycotina</taxon>
        <taxon>Dothideomycetes</taxon>
        <taxon>Dothideomycetes incertae sedis</taxon>
        <taxon>Patellariales</taxon>
        <taxon>Patellariaceae</taxon>
        <taxon>Patellaria</taxon>
    </lineage>
</organism>
<proteinExistence type="predicted"/>
<protein>
    <recommendedName>
        <fullName evidence="3">F-box domain-containing protein</fullName>
    </recommendedName>
</protein>
<dbReference type="OrthoDB" id="2853639at2759"/>
<accession>A0A9P4VP94</accession>
<dbReference type="AlphaFoldDB" id="A0A9P4VP94"/>
<evidence type="ECO:0008006" key="3">
    <source>
        <dbReference type="Google" id="ProtNLM"/>
    </source>
</evidence>
<evidence type="ECO:0000313" key="2">
    <source>
        <dbReference type="Proteomes" id="UP000799429"/>
    </source>
</evidence>
<sequence>MATSNISLLSLPKDILIALPEYLHDIEDFKNISSTCRALRSLFSKTHPSTIFHLAVAASRIFFRPSPEFLVAAVSRELGDWARQSPTNAALLKATLKEGNQGLLSLALKHTPGISMSRVRALHILRFSAINPTADLIDKCVGKQWYATPNFWTGGVDDAYTIYADPDLGVFHLATYGGLFAGDFDIFLDPALPPEEKEARMLGVDTRLEFVKYCIPDAICIEGLDAANDIRDDSAFLDPRRNVDPVGPYAAFAALGEGYGQGFDFRTQNQLALLHTLRSRRFRHPWKAVRDLVGGDFEEERSLARGREEDLLGWRQEVWEAIVLTQGLEGLGMLWGAVENWRGRLEEWRRRVQGLDAMPRRVEVGWQHTWEYPLLRGDLRVVTSGHVLGT</sequence>
<keyword evidence="2" id="KW-1185">Reference proteome</keyword>
<dbReference type="Proteomes" id="UP000799429">
    <property type="component" value="Unassembled WGS sequence"/>
</dbReference>